<keyword evidence="2" id="KW-1003">Cell membrane</keyword>
<gene>
    <name evidence="7" type="ORF">ABS311_01715</name>
</gene>
<proteinExistence type="predicted"/>
<dbReference type="RefSeq" id="WP_143871835.1">
    <property type="nucleotide sequence ID" value="NZ_CP041660.1"/>
</dbReference>
<evidence type="ECO:0000256" key="2">
    <source>
        <dbReference type="ARBA" id="ARBA00022475"/>
    </source>
</evidence>
<evidence type="ECO:0000256" key="6">
    <source>
        <dbReference type="ARBA" id="ARBA00023315"/>
    </source>
</evidence>
<evidence type="ECO:0000256" key="3">
    <source>
        <dbReference type="ARBA" id="ARBA00022519"/>
    </source>
</evidence>
<sequence length="306" mass="35901">MLAIINKLKCYINKIFSYIFLLPIQYSKKKKRRSKFAHLIVQFIAVALNIKNREACLIYKKGIKSAVTFHYNYSYLANLSVNDIAKEISKVKIINEEYVRTAEVEKRPIILVSIKSGDFYRGFLRLAEITTLNKELNIIKVSGKSDNEDKLYAKLKRYCKRLNIIRFDDDIAKKCFYQLRKNNIAIFMNDMEVRVNKRVTVDFMGKDTHFQCGIAELAVITKSVVVPVVNYKDDKNQHTLKIEEPIDVELLQHEGMAGKVHYITQRLASDMQDWLRSYPEQIHYWDEIADTFYASKDRKVNDVIKY</sequence>
<evidence type="ECO:0000256" key="4">
    <source>
        <dbReference type="ARBA" id="ARBA00022679"/>
    </source>
</evidence>
<keyword evidence="8" id="KW-1185">Reference proteome</keyword>
<name>A0ABV1RCV2_9ALTE</name>
<evidence type="ECO:0000313" key="8">
    <source>
        <dbReference type="Proteomes" id="UP001467690"/>
    </source>
</evidence>
<dbReference type="Proteomes" id="UP001467690">
    <property type="component" value="Unassembled WGS sequence"/>
</dbReference>
<keyword evidence="3" id="KW-0997">Cell inner membrane</keyword>
<keyword evidence="4" id="KW-0808">Transferase</keyword>
<comment type="caution">
    <text evidence="7">The sequence shown here is derived from an EMBL/GenBank/DDBJ whole genome shotgun (WGS) entry which is preliminary data.</text>
</comment>
<reference evidence="7 8" key="1">
    <citation type="submission" date="2024-06" db="EMBL/GenBank/DDBJ databases">
        <authorList>
            <person name="Chen R.Y."/>
        </authorList>
    </citation>
    <scope>NUCLEOTIDE SEQUENCE [LARGE SCALE GENOMIC DNA]</scope>
    <source>
        <strain evidence="7 8">D2</strain>
    </source>
</reference>
<dbReference type="Pfam" id="PF03279">
    <property type="entry name" value="Lip_A_acyltrans"/>
    <property type="match status" value="1"/>
</dbReference>
<evidence type="ECO:0000313" key="7">
    <source>
        <dbReference type="EMBL" id="MER2490602.1"/>
    </source>
</evidence>
<protein>
    <recommendedName>
        <fullName evidence="9">Glycosyl transferase family 1 domain-containing protein</fullName>
    </recommendedName>
</protein>
<organism evidence="7 8">
    <name type="scientific">Catenovulum sediminis</name>
    <dbReference type="NCBI Taxonomy" id="1740262"/>
    <lineage>
        <taxon>Bacteria</taxon>
        <taxon>Pseudomonadati</taxon>
        <taxon>Pseudomonadota</taxon>
        <taxon>Gammaproteobacteria</taxon>
        <taxon>Alteromonadales</taxon>
        <taxon>Alteromonadaceae</taxon>
        <taxon>Catenovulum</taxon>
    </lineage>
</organism>
<evidence type="ECO:0000256" key="1">
    <source>
        <dbReference type="ARBA" id="ARBA00004533"/>
    </source>
</evidence>
<accession>A0ABV1RCV2</accession>
<comment type="subcellular location">
    <subcellularLocation>
        <location evidence="1">Cell inner membrane</location>
    </subcellularLocation>
</comment>
<keyword evidence="5" id="KW-0472">Membrane</keyword>
<evidence type="ECO:0008006" key="9">
    <source>
        <dbReference type="Google" id="ProtNLM"/>
    </source>
</evidence>
<evidence type="ECO:0000256" key="5">
    <source>
        <dbReference type="ARBA" id="ARBA00023136"/>
    </source>
</evidence>
<dbReference type="InterPro" id="IPR004960">
    <property type="entry name" value="LipA_acyltrans"/>
</dbReference>
<keyword evidence="6" id="KW-0012">Acyltransferase</keyword>
<dbReference type="EMBL" id="JBELOE010000061">
    <property type="protein sequence ID" value="MER2490602.1"/>
    <property type="molecule type" value="Genomic_DNA"/>
</dbReference>